<feature type="transmembrane region" description="Helical" evidence="1">
    <location>
        <begin position="373"/>
        <end position="391"/>
    </location>
</feature>
<feature type="transmembrane region" description="Helical" evidence="1">
    <location>
        <begin position="505"/>
        <end position="525"/>
    </location>
</feature>
<feature type="transmembrane region" description="Helical" evidence="1">
    <location>
        <begin position="222"/>
        <end position="246"/>
    </location>
</feature>
<feature type="transmembrane region" description="Helical" evidence="1">
    <location>
        <begin position="422"/>
        <end position="443"/>
    </location>
</feature>
<reference evidence="2" key="1">
    <citation type="submission" date="2024-05" db="EMBL/GenBank/DDBJ databases">
        <title>Planctomycetes of the genus Singulisphaera possess chitinolytic capabilities.</title>
        <authorList>
            <person name="Ivanova A."/>
        </authorList>
    </citation>
    <scope>NUCLEOTIDE SEQUENCE</scope>
    <source>
        <strain evidence="2">Ch08T</strain>
    </source>
</reference>
<feature type="transmembrane region" description="Helical" evidence="1">
    <location>
        <begin position="93"/>
        <end position="112"/>
    </location>
</feature>
<keyword evidence="1" id="KW-0812">Transmembrane</keyword>
<evidence type="ECO:0000313" key="2">
    <source>
        <dbReference type="EMBL" id="XBH04399.1"/>
    </source>
</evidence>
<feature type="transmembrane region" description="Helical" evidence="1">
    <location>
        <begin position="24"/>
        <end position="48"/>
    </location>
</feature>
<feature type="transmembrane region" description="Helical" evidence="1">
    <location>
        <begin position="398"/>
        <end position="416"/>
    </location>
</feature>
<feature type="transmembrane region" description="Helical" evidence="1">
    <location>
        <begin position="315"/>
        <end position="341"/>
    </location>
</feature>
<feature type="transmembrane region" description="Helical" evidence="1">
    <location>
        <begin position="118"/>
        <end position="141"/>
    </location>
</feature>
<sequence length="572" mass="62228">MTDPLSNVSPESAPRNPRRGSRGLVFRLYTSNPFYVISADLVFVGLRMSFDTHGKTFETWALMLGLAGYTLLLATTACLLIRRGKVWDDTRSLLLLVVMMFLAMSVTFDNTLNANPRLGTACFLGGFLFAVAVSEGLLRGIRLALPLWFRGPYYLILALFFLYPLGMAPLLSDPEGPVLQWTLFAFPALAGLLFLTLLPAIRRGSSYVADNGSPWRWPLYPWVLFGLLAMAVCARASYLCVSFHFVERTSHETTNSIFAPYFLVPFLFALNVLVLEAGLAARSRVVLRTALVVPLVLMALAVLGHRSDPVYQRFLMIFMNGLGGSPLFLTTIAAVAFYGFAAFRAVPMAWGGVSLSLAALSVVGPATLDLHGLKAPSAWPLLAIALLESCLSYRRHESWRGLIAAASFVAAIALVLPDGLPIPRSVLAVQLALVAILAVGAIFDDWLGRWLQQAGALALFLVGAAVIFGEPRRFIDVPQGHLDLYALFTAVVAVGYGISVGNRLYFAAAGAVLVSWLTVVGWRGYLLLRQLIAGLDLIAWGLVFFLVAALISLKKAGAFPRGIVRKRTQNEL</sequence>
<feature type="transmembrane region" description="Helical" evidence="1">
    <location>
        <begin position="480"/>
        <end position="498"/>
    </location>
</feature>
<feature type="transmembrane region" description="Helical" evidence="1">
    <location>
        <begin position="258"/>
        <end position="278"/>
    </location>
</feature>
<evidence type="ECO:0008006" key="3">
    <source>
        <dbReference type="Google" id="ProtNLM"/>
    </source>
</evidence>
<feature type="transmembrane region" description="Helical" evidence="1">
    <location>
        <begin position="450"/>
        <end position="468"/>
    </location>
</feature>
<name>A0AAU7CGB8_9BACT</name>
<dbReference type="RefSeq" id="WP_406697157.1">
    <property type="nucleotide sequence ID" value="NZ_CP155447.1"/>
</dbReference>
<feature type="transmembrane region" description="Helical" evidence="1">
    <location>
        <begin position="348"/>
        <end position="367"/>
    </location>
</feature>
<keyword evidence="1" id="KW-0472">Membrane</keyword>
<dbReference type="AlphaFoldDB" id="A0AAU7CGB8"/>
<feature type="transmembrane region" description="Helical" evidence="1">
    <location>
        <begin position="178"/>
        <end position="201"/>
    </location>
</feature>
<organism evidence="2">
    <name type="scientific">Singulisphaera sp. Ch08</name>
    <dbReference type="NCBI Taxonomy" id="3120278"/>
    <lineage>
        <taxon>Bacteria</taxon>
        <taxon>Pseudomonadati</taxon>
        <taxon>Planctomycetota</taxon>
        <taxon>Planctomycetia</taxon>
        <taxon>Isosphaerales</taxon>
        <taxon>Isosphaeraceae</taxon>
        <taxon>Singulisphaera</taxon>
    </lineage>
</organism>
<evidence type="ECO:0000256" key="1">
    <source>
        <dbReference type="SAM" id="Phobius"/>
    </source>
</evidence>
<keyword evidence="1" id="KW-1133">Transmembrane helix</keyword>
<feature type="transmembrane region" description="Helical" evidence="1">
    <location>
        <begin position="60"/>
        <end position="81"/>
    </location>
</feature>
<proteinExistence type="predicted"/>
<feature type="transmembrane region" description="Helical" evidence="1">
    <location>
        <begin position="531"/>
        <end position="553"/>
    </location>
</feature>
<accession>A0AAU7CGB8</accession>
<protein>
    <recommendedName>
        <fullName evidence="3">DUF2157 domain-containing protein</fullName>
    </recommendedName>
</protein>
<feature type="transmembrane region" description="Helical" evidence="1">
    <location>
        <begin position="285"/>
        <end position="303"/>
    </location>
</feature>
<dbReference type="EMBL" id="CP155447">
    <property type="protein sequence ID" value="XBH04399.1"/>
    <property type="molecule type" value="Genomic_DNA"/>
</dbReference>
<gene>
    <name evidence="2" type="ORF">V5E97_39825</name>
</gene>
<feature type="transmembrane region" description="Helical" evidence="1">
    <location>
        <begin position="153"/>
        <end position="172"/>
    </location>
</feature>